<dbReference type="EMBL" id="JOJP01000001">
    <property type="protein sequence ID" value="KEI72418.1"/>
    <property type="molecule type" value="Genomic_DNA"/>
</dbReference>
<comment type="caution">
    <text evidence="1">The sequence shown here is derived from an EMBL/GenBank/DDBJ whole genome shotgun (WGS) entry which is preliminary data.</text>
</comment>
<name>A0A081KE42_9GAMM</name>
<evidence type="ECO:0000313" key="1">
    <source>
        <dbReference type="EMBL" id="KEI72418.1"/>
    </source>
</evidence>
<protein>
    <submittedName>
        <fullName evidence="1">Uncharacterized protein</fullName>
    </submittedName>
</protein>
<reference evidence="1 2" key="1">
    <citation type="submission" date="2014-06" db="EMBL/GenBank/DDBJ databases">
        <title>Whole Genome Sequences of Three Symbiotic Endozoicomonas Bacteria.</title>
        <authorList>
            <person name="Neave M.J."/>
            <person name="Apprill A."/>
            <person name="Voolstra C.R."/>
        </authorList>
    </citation>
    <scope>NUCLEOTIDE SEQUENCE [LARGE SCALE GENOMIC DNA]</scope>
    <source>
        <strain evidence="1 2">DSM 22380</strain>
    </source>
</reference>
<proteinExistence type="predicted"/>
<evidence type="ECO:0000313" key="2">
    <source>
        <dbReference type="Proteomes" id="UP000027997"/>
    </source>
</evidence>
<keyword evidence="2" id="KW-1185">Reference proteome</keyword>
<dbReference type="SUPFAM" id="SSF69118">
    <property type="entry name" value="AhpD-like"/>
    <property type="match status" value="1"/>
</dbReference>
<sequence>MKHPYHLFNLIWKLLPTANIQCNIANLTNLQYQNHLKQCSESSELTSHHPRIDKPKRTLSTYLHRLSRIPLRERALVILRSAHLQGALNANSPLISSAIDHGLSNSDIQLIKVGHKAVGWNKHESLVIRTVDNLHLHQQMTPNQWRVLSRTYDPSQIFDLVIYSAAFHLTCFSDQ</sequence>
<dbReference type="Proteomes" id="UP000027997">
    <property type="component" value="Unassembled WGS sequence"/>
</dbReference>
<organism evidence="1 2">
    <name type="scientific">Endozoicomonas elysicola</name>
    <dbReference type="NCBI Taxonomy" id="305900"/>
    <lineage>
        <taxon>Bacteria</taxon>
        <taxon>Pseudomonadati</taxon>
        <taxon>Pseudomonadota</taxon>
        <taxon>Gammaproteobacteria</taxon>
        <taxon>Oceanospirillales</taxon>
        <taxon>Endozoicomonadaceae</taxon>
        <taxon>Endozoicomonas</taxon>
    </lineage>
</organism>
<dbReference type="RefSeq" id="WP_020584762.1">
    <property type="nucleotide sequence ID" value="NZ_JOJP01000001.1"/>
</dbReference>
<gene>
    <name evidence="1" type="ORF">GV64_18320</name>
</gene>
<dbReference type="eggNOG" id="COG2128">
    <property type="taxonomic scope" value="Bacteria"/>
</dbReference>
<dbReference type="Gene3D" id="1.20.1290.10">
    <property type="entry name" value="AhpD-like"/>
    <property type="match status" value="1"/>
</dbReference>
<dbReference type="AlphaFoldDB" id="A0A081KE42"/>
<dbReference type="InterPro" id="IPR029032">
    <property type="entry name" value="AhpD-like"/>
</dbReference>
<accession>A0A081KE42</accession>